<evidence type="ECO:0000313" key="12">
    <source>
        <dbReference type="EMBL" id="PEN09390.1"/>
    </source>
</evidence>
<keyword evidence="9" id="KW-0051">Antiviral defense</keyword>
<keyword evidence="7" id="KW-0347">Helicase</keyword>
<dbReference type="NCBIfam" id="TIGR01587">
    <property type="entry name" value="cas3_core"/>
    <property type="match status" value="1"/>
</dbReference>
<feature type="domain" description="HD Cas3-type" evidence="11">
    <location>
        <begin position="8"/>
        <end position="193"/>
    </location>
</feature>
<keyword evidence="3" id="KW-0540">Nuclease</keyword>
<evidence type="ECO:0000256" key="2">
    <source>
        <dbReference type="ARBA" id="ARBA00009046"/>
    </source>
</evidence>
<dbReference type="GO" id="GO:0004519">
    <property type="term" value="F:endonuclease activity"/>
    <property type="evidence" value="ECO:0007669"/>
    <property type="project" value="UniProtKB-KW"/>
</dbReference>
<dbReference type="GO" id="GO:0016787">
    <property type="term" value="F:hydrolase activity"/>
    <property type="evidence" value="ECO:0007669"/>
    <property type="project" value="UniProtKB-KW"/>
</dbReference>
<evidence type="ECO:0000259" key="11">
    <source>
        <dbReference type="PROSITE" id="PS51643"/>
    </source>
</evidence>
<evidence type="ECO:0000256" key="10">
    <source>
        <dbReference type="ARBA" id="ARBA00038437"/>
    </source>
</evidence>
<evidence type="ECO:0000256" key="6">
    <source>
        <dbReference type="ARBA" id="ARBA00022801"/>
    </source>
</evidence>
<dbReference type="PANTHER" id="PTHR47959:SF16">
    <property type="entry name" value="CRISPR-ASSOCIATED NUCLEASE_HELICASE CAS3-RELATED"/>
    <property type="match status" value="1"/>
</dbReference>
<proteinExistence type="inferred from homology"/>
<dbReference type="InterPro" id="IPR054712">
    <property type="entry name" value="Cas3-like_dom"/>
</dbReference>
<dbReference type="InterPro" id="IPR011545">
    <property type="entry name" value="DEAD/DEAH_box_helicase_dom"/>
</dbReference>
<dbReference type="OrthoDB" id="9810236at2"/>
<dbReference type="InterPro" id="IPR038257">
    <property type="entry name" value="CRISPR-assoc_Cas3_HD_sf"/>
</dbReference>
<dbReference type="Pfam" id="PF22590">
    <property type="entry name" value="Cas3-like_C_2"/>
    <property type="match status" value="1"/>
</dbReference>
<dbReference type="Gene3D" id="3.40.50.300">
    <property type="entry name" value="P-loop containing nucleotide triphosphate hydrolases"/>
    <property type="match status" value="2"/>
</dbReference>
<name>A0A2H3P1E2_9BACT</name>
<dbReference type="SMART" id="SM00490">
    <property type="entry name" value="HELICc"/>
    <property type="match status" value="1"/>
</dbReference>
<reference evidence="12 13" key="1">
    <citation type="submission" date="2017-10" db="EMBL/GenBank/DDBJ databases">
        <title>Draft genome of Longimonas halophila.</title>
        <authorList>
            <person name="Goh K.M."/>
            <person name="Shamsir M.S."/>
            <person name="Lim S.W."/>
        </authorList>
    </citation>
    <scope>NUCLEOTIDE SEQUENCE [LARGE SCALE GENOMIC DNA]</scope>
    <source>
        <strain evidence="12 13">KCTC 42399</strain>
    </source>
</reference>
<dbReference type="PROSITE" id="PS51643">
    <property type="entry name" value="HD_CAS3"/>
    <property type="match status" value="1"/>
</dbReference>
<dbReference type="PANTHER" id="PTHR47959">
    <property type="entry name" value="ATP-DEPENDENT RNA HELICASE RHLE-RELATED"/>
    <property type="match status" value="1"/>
</dbReference>
<dbReference type="SUPFAM" id="SSF52540">
    <property type="entry name" value="P-loop containing nucleoside triphosphate hydrolases"/>
    <property type="match status" value="1"/>
</dbReference>
<dbReference type="InterPro" id="IPR006674">
    <property type="entry name" value="HD_domain"/>
</dbReference>
<dbReference type="AlphaFoldDB" id="A0A2H3P1E2"/>
<evidence type="ECO:0000256" key="8">
    <source>
        <dbReference type="ARBA" id="ARBA00022840"/>
    </source>
</evidence>
<evidence type="ECO:0000256" key="3">
    <source>
        <dbReference type="ARBA" id="ARBA00022722"/>
    </source>
</evidence>
<evidence type="ECO:0000256" key="7">
    <source>
        <dbReference type="ARBA" id="ARBA00022806"/>
    </source>
</evidence>
<dbReference type="GO" id="GO:0003676">
    <property type="term" value="F:nucleic acid binding"/>
    <property type="evidence" value="ECO:0007669"/>
    <property type="project" value="InterPro"/>
</dbReference>
<dbReference type="GO" id="GO:0005829">
    <property type="term" value="C:cytosol"/>
    <property type="evidence" value="ECO:0007669"/>
    <property type="project" value="TreeGrafter"/>
</dbReference>
<organism evidence="12 13">
    <name type="scientific">Longimonas halophila</name>
    <dbReference type="NCBI Taxonomy" id="1469170"/>
    <lineage>
        <taxon>Bacteria</taxon>
        <taxon>Pseudomonadati</taxon>
        <taxon>Rhodothermota</taxon>
        <taxon>Rhodothermia</taxon>
        <taxon>Rhodothermales</taxon>
        <taxon>Salisaetaceae</taxon>
        <taxon>Longimonas</taxon>
    </lineage>
</organism>
<sequence length="717" mass="80842">MTLLAKSEDQGGLTIKEHTQHVVTAVVHAAEQLGMDVDQARRAAVLHDLGKGHPFFQQMVRNELSEEDWIREEPHRHEISSLLFLPLRPKHEWPALIDFVAAHHKSIKKDRSSRGLIDLCREFGSDAVFARHNEEWSTWGPAAMQVAASFGWEVQPISEAERRTAFDAALHHCRQNPDGWSRFRGLLMTADHFASNYTHATQDKAEQLYQAPNLEGYRHGHAPYTASDLYPLSQIDTDDPRPHTLVVAPTGAGKTNFLLARCQGRVFYTLPFQASINAMYERIHTDLHEHFDVPADVRRLHATSRIEMDNEWTEDADLQRHPGASVKVMTPYQLASIVFGTAGYEAMALDLRGNDVILDEVHTYDGVARSMVLQIVRMLVELGCRVHIGTATIPTALADALVEVLGGAEQVDEVRLPHKTLDTFNRHRIHKIQGQDAMWDTLHQLLSDGQRVLMVSNQVQTAQDRYKQVEAMDVPSMLIHSRYKRKERAELESQIKRFEEMGGPCVVSATQVVEVSLDISFDAMITDAAPLDALVQRFGRVNRRRSAETIGTYKPIYIVAPPNDDNAVLPYDADVVRQSFSVLPDGNVLPEAEVQTLIDAVYPEIEVPELATHFIWNGDSYRIQKLQHRPKSVLLDALNINSAVCILRSEVETYANARWAERQLMHIPVPVSFKRFDWPTLKFGSYPMCALDSWYNPGGRPVGLTTSAEDNATSNFI</sequence>
<comment type="similarity">
    <text evidence="10">Belongs to the DEAD box helicase family.</text>
</comment>
<accession>A0A2H3P1E2</accession>
<dbReference type="GO" id="GO:0005524">
    <property type="term" value="F:ATP binding"/>
    <property type="evidence" value="ECO:0007669"/>
    <property type="project" value="UniProtKB-KW"/>
</dbReference>
<dbReference type="CDD" id="cd09641">
    <property type="entry name" value="Cas3''_I"/>
    <property type="match status" value="1"/>
</dbReference>
<keyword evidence="4" id="KW-0479">Metal-binding</keyword>
<evidence type="ECO:0000256" key="1">
    <source>
        <dbReference type="ARBA" id="ARBA00006847"/>
    </source>
</evidence>
<keyword evidence="12" id="KW-0255">Endonuclease</keyword>
<dbReference type="GO" id="GO:0003724">
    <property type="term" value="F:RNA helicase activity"/>
    <property type="evidence" value="ECO:0007669"/>
    <property type="project" value="TreeGrafter"/>
</dbReference>
<dbReference type="NCBIfam" id="TIGR01596">
    <property type="entry name" value="cas3_HD"/>
    <property type="match status" value="1"/>
</dbReference>
<dbReference type="SUPFAM" id="SSF109604">
    <property type="entry name" value="HD-domain/PDEase-like"/>
    <property type="match status" value="1"/>
</dbReference>
<keyword evidence="6" id="KW-0378">Hydrolase</keyword>
<dbReference type="RefSeq" id="WP_098060788.1">
    <property type="nucleotide sequence ID" value="NZ_PDEP01000001.1"/>
</dbReference>
<gene>
    <name evidence="12" type="ORF">CRI93_01305</name>
</gene>
<dbReference type="GO" id="GO:0051607">
    <property type="term" value="P:defense response to virus"/>
    <property type="evidence" value="ECO:0007669"/>
    <property type="project" value="UniProtKB-KW"/>
</dbReference>
<comment type="similarity">
    <text evidence="2">In the central section; belongs to the CRISPR-associated helicase Cas3 family.</text>
</comment>
<evidence type="ECO:0000256" key="4">
    <source>
        <dbReference type="ARBA" id="ARBA00022723"/>
    </source>
</evidence>
<dbReference type="InterPro" id="IPR001650">
    <property type="entry name" value="Helicase_C-like"/>
</dbReference>
<comment type="similarity">
    <text evidence="1">In the N-terminal section; belongs to the CRISPR-associated nuclease Cas3-HD family.</text>
</comment>
<dbReference type="Gene3D" id="1.10.3210.30">
    <property type="match status" value="1"/>
</dbReference>
<evidence type="ECO:0000313" key="13">
    <source>
        <dbReference type="Proteomes" id="UP000221024"/>
    </source>
</evidence>
<keyword evidence="8" id="KW-0067">ATP-binding</keyword>
<dbReference type="InterPro" id="IPR006474">
    <property type="entry name" value="Helicase_Cas3_CRISPR-ass_core"/>
</dbReference>
<dbReference type="InterPro" id="IPR027417">
    <property type="entry name" value="P-loop_NTPase"/>
</dbReference>
<comment type="caution">
    <text evidence="12">The sequence shown here is derived from an EMBL/GenBank/DDBJ whole genome shotgun (WGS) entry which is preliminary data.</text>
</comment>
<dbReference type="InterPro" id="IPR050079">
    <property type="entry name" value="DEAD_box_RNA_helicase"/>
</dbReference>
<evidence type="ECO:0000256" key="9">
    <source>
        <dbReference type="ARBA" id="ARBA00023118"/>
    </source>
</evidence>
<keyword evidence="13" id="KW-1185">Reference proteome</keyword>
<dbReference type="Pfam" id="PF01966">
    <property type="entry name" value="HD"/>
    <property type="match status" value="1"/>
</dbReference>
<protein>
    <submittedName>
        <fullName evidence="12">CRISPR-associated helicase/endonuclease Cas3</fullName>
    </submittedName>
</protein>
<dbReference type="EMBL" id="PDEP01000001">
    <property type="protein sequence ID" value="PEN09390.1"/>
    <property type="molecule type" value="Genomic_DNA"/>
</dbReference>
<dbReference type="Proteomes" id="UP000221024">
    <property type="component" value="Unassembled WGS sequence"/>
</dbReference>
<dbReference type="GO" id="GO:0046872">
    <property type="term" value="F:metal ion binding"/>
    <property type="evidence" value="ECO:0007669"/>
    <property type="project" value="UniProtKB-KW"/>
</dbReference>
<keyword evidence="5" id="KW-0547">Nucleotide-binding</keyword>
<dbReference type="InterPro" id="IPR006483">
    <property type="entry name" value="CRISPR-assoc_Cas3_HD"/>
</dbReference>
<dbReference type="Pfam" id="PF00270">
    <property type="entry name" value="DEAD"/>
    <property type="match status" value="1"/>
</dbReference>
<evidence type="ECO:0000256" key="5">
    <source>
        <dbReference type="ARBA" id="ARBA00022741"/>
    </source>
</evidence>